<evidence type="ECO:0000313" key="1">
    <source>
        <dbReference type="EMBL" id="NMD89480.1"/>
    </source>
</evidence>
<dbReference type="AlphaFoldDB" id="A0A848B775"/>
<organism evidence="1 2">
    <name type="scientific">Victivallis vadensis</name>
    <dbReference type="NCBI Taxonomy" id="172901"/>
    <lineage>
        <taxon>Bacteria</taxon>
        <taxon>Pseudomonadati</taxon>
        <taxon>Lentisphaerota</taxon>
        <taxon>Lentisphaeria</taxon>
        <taxon>Victivallales</taxon>
        <taxon>Victivallaceae</taxon>
        <taxon>Victivallis</taxon>
    </lineage>
</organism>
<reference evidence="1 2" key="1">
    <citation type="submission" date="2020-04" db="EMBL/GenBank/DDBJ databases">
        <authorList>
            <person name="Hitch T.C.A."/>
            <person name="Wylensek D."/>
            <person name="Clavel T."/>
        </authorList>
    </citation>
    <scope>NUCLEOTIDE SEQUENCE [LARGE SCALE GENOMIC DNA]</scope>
    <source>
        <strain evidence="1 2">COR2-253-APC-1A</strain>
    </source>
</reference>
<evidence type="ECO:0000313" key="2">
    <source>
        <dbReference type="Proteomes" id="UP000576225"/>
    </source>
</evidence>
<name>A0A848B775_9BACT</name>
<accession>A0A848B775</accession>
<sequence length="55" mass="6081">MSTKTSPVTAADLAKNAYKQQYGVIVICSDEAQQIAVYEAMKQQYPNNKIKVVTT</sequence>
<proteinExistence type="predicted"/>
<dbReference type="Proteomes" id="UP000576225">
    <property type="component" value="Unassembled WGS sequence"/>
</dbReference>
<protein>
    <submittedName>
        <fullName evidence="1">Uncharacterized protein</fullName>
    </submittedName>
</protein>
<dbReference type="RefSeq" id="WP_168964358.1">
    <property type="nucleotide sequence ID" value="NZ_JABAEW010000149.1"/>
</dbReference>
<comment type="caution">
    <text evidence="1">The sequence shown here is derived from an EMBL/GenBank/DDBJ whole genome shotgun (WGS) entry which is preliminary data.</text>
</comment>
<gene>
    <name evidence="1" type="ORF">HF882_23140</name>
</gene>
<dbReference type="EMBL" id="JABAEW010000149">
    <property type="protein sequence ID" value="NMD89480.1"/>
    <property type="molecule type" value="Genomic_DNA"/>
</dbReference>